<evidence type="ECO:0000256" key="1">
    <source>
        <dbReference type="SAM" id="MobiDB-lite"/>
    </source>
</evidence>
<accession>A0A2A2JA45</accession>
<dbReference type="Proteomes" id="UP000218231">
    <property type="component" value="Unassembled WGS sequence"/>
</dbReference>
<feature type="region of interest" description="Disordered" evidence="1">
    <location>
        <begin position="1"/>
        <end position="33"/>
    </location>
</feature>
<name>A0A2A2JA45_9BILA</name>
<evidence type="ECO:0000313" key="3">
    <source>
        <dbReference type="Proteomes" id="UP000218231"/>
    </source>
</evidence>
<reference evidence="2 3" key="1">
    <citation type="journal article" date="2017" name="Curr. Biol.">
        <title>Genome architecture and evolution of a unichromosomal asexual nematode.</title>
        <authorList>
            <person name="Fradin H."/>
            <person name="Zegar C."/>
            <person name="Gutwein M."/>
            <person name="Lucas J."/>
            <person name="Kovtun M."/>
            <person name="Corcoran D."/>
            <person name="Baugh L.R."/>
            <person name="Kiontke K."/>
            <person name="Gunsalus K."/>
            <person name="Fitch D.H."/>
            <person name="Piano F."/>
        </authorList>
    </citation>
    <scope>NUCLEOTIDE SEQUENCE [LARGE SCALE GENOMIC DNA]</scope>
    <source>
        <strain evidence="2">PF1309</strain>
    </source>
</reference>
<dbReference type="AlphaFoldDB" id="A0A2A2JA45"/>
<organism evidence="2 3">
    <name type="scientific">Diploscapter pachys</name>
    <dbReference type="NCBI Taxonomy" id="2018661"/>
    <lineage>
        <taxon>Eukaryota</taxon>
        <taxon>Metazoa</taxon>
        <taxon>Ecdysozoa</taxon>
        <taxon>Nematoda</taxon>
        <taxon>Chromadorea</taxon>
        <taxon>Rhabditida</taxon>
        <taxon>Rhabditina</taxon>
        <taxon>Rhabditomorpha</taxon>
        <taxon>Rhabditoidea</taxon>
        <taxon>Rhabditidae</taxon>
        <taxon>Diploscapter</taxon>
    </lineage>
</organism>
<gene>
    <name evidence="2" type="ORF">WR25_17108</name>
</gene>
<evidence type="ECO:0000313" key="2">
    <source>
        <dbReference type="EMBL" id="PAV58515.1"/>
    </source>
</evidence>
<sequence>MRHAGGEEKEDEERTNREKPRQDDSSHETSKLSAKLAKLTKFTLRHGETEEEEGQLFLHPFYIFLFTIRNIGTRNSLLCVTQRLGGDSQQ</sequence>
<proteinExistence type="predicted"/>
<protein>
    <submittedName>
        <fullName evidence="2">Uncharacterized protein</fullName>
    </submittedName>
</protein>
<dbReference type="EMBL" id="LIAE01010577">
    <property type="protein sequence ID" value="PAV58515.1"/>
    <property type="molecule type" value="Genomic_DNA"/>
</dbReference>
<comment type="caution">
    <text evidence="2">The sequence shown here is derived from an EMBL/GenBank/DDBJ whole genome shotgun (WGS) entry which is preliminary data.</text>
</comment>
<feature type="compositionally biased region" description="Basic and acidic residues" evidence="1">
    <location>
        <begin position="1"/>
        <end position="30"/>
    </location>
</feature>
<keyword evidence="3" id="KW-1185">Reference proteome</keyword>